<gene>
    <name evidence="2" type="ORF">Spp001_28</name>
</gene>
<evidence type="ECO:0000256" key="1">
    <source>
        <dbReference type="SAM" id="Coils"/>
    </source>
</evidence>
<sequence length="83" mass="9720">MPTIEELELRIAELENALLEMTVERDIAIQETLNIPAMQQQHAADLLRYEEAARQRETEIDAIRHEEYRKGFQDGKLAERNRG</sequence>
<proteinExistence type="predicted"/>
<reference evidence="2" key="1">
    <citation type="submission" date="2016-09" db="EMBL/GenBank/DDBJ databases">
        <title>The novel Shewanella putrefaciens-infecting bacteriophage Spp001: Ggenome sequence and lytic enzymes.</title>
        <authorList>
            <person name="Han F."/>
        </authorList>
    </citation>
    <scope>NUCLEOTIDE SEQUENCE</scope>
</reference>
<keyword evidence="1" id="KW-0175">Coiled coil</keyword>
<organism evidence="2 3">
    <name type="scientific">Shewanella phage Spp001</name>
    <dbReference type="NCBI Taxonomy" id="1445859"/>
    <lineage>
        <taxon>Viruses</taxon>
        <taxon>Duplodnaviria</taxon>
        <taxon>Heunggongvirae</taxon>
        <taxon>Uroviricota</taxon>
        <taxon>Caudoviricetes</taxon>
        <taxon>Chaseviridae</taxon>
        <taxon>Nefertitivirinae</taxon>
        <taxon>Yushanvirus</taxon>
        <taxon>Yushanvirus Spp001</taxon>
    </lineage>
</organism>
<dbReference type="Proteomes" id="UP000019368">
    <property type="component" value="Segment"/>
</dbReference>
<protein>
    <submittedName>
        <fullName evidence="2">Uncharacterized protein</fullName>
    </submittedName>
</protein>
<dbReference type="KEGG" id="vg:18505289"/>
<accession>W6E9H6</accession>
<evidence type="ECO:0000313" key="2">
    <source>
        <dbReference type="EMBL" id="AHJ10536.1"/>
    </source>
</evidence>
<dbReference type="RefSeq" id="YP_009008848.1">
    <property type="nucleotide sequence ID" value="NC_023594.2"/>
</dbReference>
<dbReference type="GeneID" id="18505289"/>
<dbReference type="EMBL" id="KJ002054">
    <property type="protein sequence ID" value="AHJ10536.1"/>
    <property type="molecule type" value="Genomic_DNA"/>
</dbReference>
<keyword evidence="3" id="KW-1185">Reference proteome</keyword>
<name>W6E9H6_9CAUD</name>
<feature type="coiled-coil region" evidence="1">
    <location>
        <begin position="4"/>
        <end position="66"/>
    </location>
</feature>
<evidence type="ECO:0000313" key="3">
    <source>
        <dbReference type="Proteomes" id="UP000019368"/>
    </source>
</evidence>